<protein>
    <recommendedName>
        <fullName evidence="5">Calponin-homology (CH) domain-containing protein</fullName>
    </recommendedName>
</protein>
<dbReference type="Pfam" id="PF00307">
    <property type="entry name" value="CH"/>
    <property type="match status" value="1"/>
</dbReference>
<dbReference type="CDD" id="cd21223">
    <property type="entry name" value="CH_ASPM_rpt1"/>
    <property type="match status" value="1"/>
</dbReference>
<dbReference type="PANTHER" id="PTHR22706:SF1">
    <property type="entry name" value="ASSEMBLY FACTOR FOR SPINDLE MICROTUBULES"/>
    <property type="match status" value="1"/>
</dbReference>
<evidence type="ECO:0000256" key="3">
    <source>
        <dbReference type="ARBA" id="ARBA00022860"/>
    </source>
</evidence>
<comment type="caution">
    <text evidence="6">The sequence shown here is derived from an EMBL/GenBank/DDBJ whole genome shotgun (WGS) entry which is preliminary data.</text>
</comment>
<organism evidence="6 7">
    <name type="scientific">Knufia fluminis</name>
    <dbReference type="NCBI Taxonomy" id="191047"/>
    <lineage>
        <taxon>Eukaryota</taxon>
        <taxon>Fungi</taxon>
        <taxon>Dikarya</taxon>
        <taxon>Ascomycota</taxon>
        <taxon>Pezizomycotina</taxon>
        <taxon>Eurotiomycetes</taxon>
        <taxon>Chaetothyriomycetidae</taxon>
        <taxon>Chaetothyriales</taxon>
        <taxon>Trichomeriaceae</taxon>
        <taxon>Knufia</taxon>
    </lineage>
</organism>
<dbReference type="InterPro" id="IPR036872">
    <property type="entry name" value="CH_dom_sf"/>
</dbReference>
<feature type="compositionally biased region" description="Polar residues" evidence="4">
    <location>
        <begin position="75"/>
        <end position="85"/>
    </location>
</feature>
<dbReference type="PROSITE" id="PS50021">
    <property type="entry name" value="CH"/>
    <property type="match status" value="1"/>
</dbReference>
<feature type="region of interest" description="Disordered" evidence="4">
    <location>
        <begin position="100"/>
        <end position="134"/>
    </location>
</feature>
<comment type="subcellular location">
    <subcellularLocation>
        <location evidence="1">Cytoplasm</location>
    </subcellularLocation>
</comment>
<name>A0AAN8I5F2_9EURO</name>
<sequence length="987" mass="110176">MRRSIATPCPVPFHPYTNDENTYTEDTTSNIEFTTAFQASFKHVKPKRGPAARRGTTTFAIHEDKEEAGPLVSADTRTTSSTLSQPAKRVMPPIRAHAGADVSRNLARDVKGPAEPRDAKPQRTSVAPRRLPPRVPIIPKDVQEENIVQEEVVRPRVGKEVRRKTLYMPSEDTTQPTMWMGIFSPVKNEVLPSTRVDEIQPYDLTGIAAQMAEKRKRRTSTMQSKAKRVPLQSNSMAQEKVIQEDRAGAPTGKENLPPDHKRLVVKAGKSAEPAKKSVAKNSSVTVDRDFQRRQFLTQARLDHFSKSKPRSSCGSPDVSTLYEVGTGFQQADGSGSRKRVAWNAGPKVGAKDDCRQRTSSPKVSSIIEVKPQEAIPAKVPTKFVRPLVHDQPLLQQYVPIVEHIDNPAMYEEDWLGQQEIAITQLLNSLFDQAHGKGKPNDRDEMRKELVSLYNSPEIALVHSKLQAALLYGSLSLTHEAIFQMQNLVNDVGRRRQYLKFWIDNYDNDLLQVALEVVTGKQVHVQNVRRSAGSSPGNAGNRKALAQFIEASLLRNEDVGFKPAGTGSVNDLGSRTILRSLMLVKALDILQQQTSTTSSTCLFRNSATFKSSVVAVQTLMRMLNPAVGDSLRALRQLGYEVHHEQQAIEEVSHHVENIAVDLRDGVALTRLVELLLHRTSSKELHRAHDGDTNTICMPEGETLLIGAEGDFPLSQHLKLPCPSRAAKLWNVQIALAALRNVQGISRVIENVSADDIVDGYREKTVKLLWSLVGQFGLFGMVDQNDLKQEIRRLSRSSGEGVAEMDAIEEGDVQAKCEFLLKAWTKAVAASKGLMVRNFTTSFSDGKVFETILDEYEPYLLQNEAKQGTFQERLLRLGCSRQFTELFSHQAHIFGKDFVLAALAFLCSRVVGLSKLCRKAVTIQRCWRRYQQAVQKKRQVVKRDLAQACAAFVNVKQEFRGCTSVKPPVNQVPKIDERTEMDDDIWVGL</sequence>
<evidence type="ECO:0000259" key="5">
    <source>
        <dbReference type="PROSITE" id="PS50021"/>
    </source>
</evidence>
<keyword evidence="2" id="KW-0963">Cytoplasm</keyword>
<proteinExistence type="predicted"/>
<evidence type="ECO:0000256" key="1">
    <source>
        <dbReference type="ARBA" id="ARBA00004496"/>
    </source>
</evidence>
<reference evidence="6 7" key="1">
    <citation type="submission" date="2022-12" db="EMBL/GenBank/DDBJ databases">
        <title>Genomic features and morphological characterization of a novel Knufia sp. strain isolated from spacecraft assembly facility.</title>
        <authorList>
            <person name="Teixeira M."/>
            <person name="Chander A.M."/>
            <person name="Stajich J.E."/>
            <person name="Venkateswaran K."/>
        </authorList>
    </citation>
    <scope>NUCLEOTIDE SEQUENCE [LARGE SCALE GENOMIC DNA]</scope>
    <source>
        <strain evidence="6 7">FJI-L2-BK-P2</strain>
    </source>
</reference>
<feature type="domain" description="Calponin-homology (CH)" evidence="5">
    <location>
        <begin position="623"/>
        <end position="775"/>
    </location>
</feature>
<dbReference type="GO" id="GO:0005516">
    <property type="term" value="F:calmodulin binding"/>
    <property type="evidence" value="ECO:0007669"/>
    <property type="project" value="UniProtKB-KW"/>
</dbReference>
<dbReference type="AlphaFoldDB" id="A0AAN8I5F2"/>
<dbReference type="PANTHER" id="PTHR22706">
    <property type="entry name" value="ASSEMBLY FACTOR FOR SPINDLE MICROTUBULES"/>
    <property type="match status" value="1"/>
</dbReference>
<keyword evidence="7" id="KW-1185">Reference proteome</keyword>
<evidence type="ECO:0000313" key="6">
    <source>
        <dbReference type="EMBL" id="KAK5950346.1"/>
    </source>
</evidence>
<dbReference type="Proteomes" id="UP001316803">
    <property type="component" value="Unassembled WGS sequence"/>
</dbReference>
<dbReference type="InterPro" id="IPR051185">
    <property type="entry name" value="ASPM"/>
</dbReference>
<dbReference type="GO" id="GO:0005737">
    <property type="term" value="C:cytoplasm"/>
    <property type="evidence" value="ECO:0007669"/>
    <property type="project" value="UniProtKB-SubCell"/>
</dbReference>
<evidence type="ECO:0000256" key="4">
    <source>
        <dbReference type="SAM" id="MobiDB-lite"/>
    </source>
</evidence>
<feature type="compositionally biased region" description="Basic and acidic residues" evidence="4">
    <location>
        <begin position="106"/>
        <end position="121"/>
    </location>
</feature>
<dbReference type="InterPro" id="IPR001715">
    <property type="entry name" value="CH_dom"/>
</dbReference>
<dbReference type="GO" id="GO:0051295">
    <property type="term" value="P:establishment of meiotic spindle localization"/>
    <property type="evidence" value="ECO:0007669"/>
    <property type="project" value="TreeGrafter"/>
</dbReference>
<dbReference type="GO" id="GO:0000922">
    <property type="term" value="C:spindle pole"/>
    <property type="evidence" value="ECO:0007669"/>
    <property type="project" value="TreeGrafter"/>
</dbReference>
<keyword evidence="3" id="KW-0112">Calmodulin-binding</keyword>
<gene>
    <name evidence="6" type="ORF">OHC33_008565</name>
</gene>
<dbReference type="Gene3D" id="1.10.418.10">
    <property type="entry name" value="Calponin-like domain"/>
    <property type="match status" value="2"/>
</dbReference>
<dbReference type="SUPFAM" id="SSF47576">
    <property type="entry name" value="Calponin-homology domain, CH-domain"/>
    <property type="match status" value="1"/>
</dbReference>
<feature type="region of interest" description="Disordered" evidence="4">
    <location>
        <begin position="215"/>
        <end position="234"/>
    </location>
</feature>
<dbReference type="EMBL" id="JAKLMC020000027">
    <property type="protein sequence ID" value="KAK5950346.1"/>
    <property type="molecule type" value="Genomic_DNA"/>
</dbReference>
<accession>A0AAN8I5F2</accession>
<feature type="region of interest" description="Disordered" evidence="4">
    <location>
        <begin position="1"/>
        <end position="24"/>
    </location>
</feature>
<evidence type="ECO:0000256" key="2">
    <source>
        <dbReference type="ARBA" id="ARBA00022490"/>
    </source>
</evidence>
<dbReference type="GO" id="GO:0007051">
    <property type="term" value="P:spindle organization"/>
    <property type="evidence" value="ECO:0007669"/>
    <property type="project" value="TreeGrafter"/>
</dbReference>
<evidence type="ECO:0000313" key="7">
    <source>
        <dbReference type="Proteomes" id="UP001316803"/>
    </source>
</evidence>
<dbReference type="GO" id="GO:0000278">
    <property type="term" value="P:mitotic cell cycle"/>
    <property type="evidence" value="ECO:0007669"/>
    <property type="project" value="TreeGrafter"/>
</dbReference>
<feature type="region of interest" description="Disordered" evidence="4">
    <location>
        <begin position="67"/>
        <end position="86"/>
    </location>
</feature>